<dbReference type="Proteomes" id="UP000039541">
    <property type="component" value="Unassembled WGS sequence"/>
</dbReference>
<evidence type="ECO:0000256" key="1">
    <source>
        <dbReference type="SAM" id="MobiDB-lite"/>
    </source>
</evidence>
<protein>
    <submittedName>
        <fullName evidence="2">Uncharacterized protein</fullName>
    </submittedName>
</protein>
<evidence type="ECO:0000313" key="4">
    <source>
        <dbReference type="Proteomes" id="UP000039541"/>
    </source>
</evidence>
<name>A0A655E4G2_SALET</name>
<sequence>MHVLHPFAPSASSNARLRLALVHKIARSGVKGRLAISGQAMTPKTAFQAGVTGRTGPLNPPANKLRIIR</sequence>
<gene>
    <name evidence="3" type="ORF">ERS008198_04525</name>
    <name evidence="2" type="ORF">ERS008202_04126</name>
</gene>
<feature type="region of interest" description="Disordered" evidence="1">
    <location>
        <begin position="49"/>
        <end position="69"/>
    </location>
</feature>
<evidence type="ECO:0000313" key="2">
    <source>
        <dbReference type="EMBL" id="CNV03302.1"/>
    </source>
</evidence>
<dbReference type="EMBL" id="CQPC01000077">
    <property type="protein sequence ID" value="CNV03302.1"/>
    <property type="molecule type" value="Genomic_DNA"/>
</dbReference>
<organism evidence="2 4">
    <name type="scientific">Salmonella enterica subsp. enterica serovar Bovismorbificans</name>
    <dbReference type="NCBI Taxonomy" id="58097"/>
    <lineage>
        <taxon>Bacteria</taxon>
        <taxon>Pseudomonadati</taxon>
        <taxon>Pseudomonadota</taxon>
        <taxon>Gammaproteobacteria</taxon>
        <taxon>Enterobacterales</taxon>
        <taxon>Enterobacteriaceae</taxon>
        <taxon>Salmonella</taxon>
    </lineage>
</organism>
<evidence type="ECO:0000313" key="5">
    <source>
        <dbReference type="Proteomes" id="UP000041314"/>
    </source>
</evidence>
<evidence type="ECO:0000313" key="3">
    <source>
        <dbReference type="EMBL" id="CNV16291.1"/>
    </source>
</evidence>
<reference evidence="4 5" key="1">
    <citation type="submission" date="2015-03" db="EMBL/GenBank/DDBJ databases">
        <authorList>
            <consortium name="Pathogen Informatics"/>
        </authorList>
    </citation>
    <scope>NUCLEOTIDE SEQUENCE [LARGE SCALE GENOMIC DNA]</scope>
    <source>
        <strain evidence="2 4">3476</strain>
        <strain evidence="3 5">A1104</strain>
    </source>
</reference>
<proteinExistence type="predicted"/>
<dbReference type="Proteomes" id="UP000041314">
    <property type="component" value="Unassembled WGS sequence"/>
</dbReference>
<accession>A0A655E4G2</accession>
<dbReference type="EMBL" id="CQPA01000063">
    <property type="protein sequence ID" value="CNV16291.1"/>
    <property type="molecule type" value="Genomic_DNA"/>
</dbReference>
<dbReference type="AlphaFoldDB" id="A0A655E4G2"/>